<dbReference type="Proteomes" id="UP000198565">
    <property type="component" value="Unassembled WGS sequence"/>
</dbReference>
<feature type="transmembrane region" description="Helical" evidence="7">
    <location>
        <begin position="79"/>
        <end position="102"/>
    </location>
</feature>
<feature type="transmembrane region" description="Helical" evidence="7">
    <location>
        <begin position="214"/>
        <end position="237"/>
    </location>
</feature>
<keyword evidence="3" id="KW-1003">Cell membrane</keyword>
<feature type="transmembrane region" description="Helical" evidence="7">
    <location>
        <begin position="166"/>
        <end position="185"/>
    </location>
</feature>
<dbReference type="InterPro" id="IPR050171">
    <property type="entry name" value="MFS_Transporters"/>
</dbReference>
<evidence type="ECO:0000256" key="7">
    <source>
        <dbReference type="SAM" id="Phobius"/>
    </source>
</evidence>
<dbReference type="GO" id="GO:0005886">
    <property type="term" value="C:plasma membrane"/>
    <property type="evidence" value="ECO:0007669"/>
    <property type="project" value="UniProtKB-SubCell"/>
</dbReference>
<feature type="transmembrane region" description="Helical" evidence="7">
    <location>
        <begin position="44"/>
        <end position="67"/>
    </location>
</feature>
<dbReference type="InterPro" id="IPR005829">
    <property type="entry name" value="Sugar_transporter_CS"/>
</dbReference>
<evidence type="ECO:0000256" key="4">
    <source>
        <dbReference type="ARBA" id="ARBA00022692"/>
    </source>
</evidence>
<keyword evidence="6 7" id="KW-0472">Membrane</keyword>
<keyword evidence="2" id="KW-0813">Transport</keyword>
<organism evidence="9 10">
    <name type="scientific">Gracilibacillus orientalis</name>
    <dbReference type="NCBI Taxonomy" id="334253"/>
    <lineage>
        <taxon>Bacteria</taxon>
        <taxon>Bacillati</taxon>
        <taxon>Bacillota</taxon>
        <taxon>Bacilli</taxon>
        <taxon>Bacillales</taxon>
        <taxon>Bacillaceae</taxon>
        <taxon>Gracilibacillus</taxon>
    </lineage>
</organism>
<comment type="subcellular location">
    <subcellularLocation>
        <location evidence="1">Cell membrane</location>
        <topology evidence="1">Multi-pass membrane protein</topology>
    </subcellularLocation>
</comment>
<feature type="transmembrane region" description="Helical" evidence="7">
    <location>
        <begin position="278"/>
        <end position="298"/>
    </location>
</feature>
<dbReference type="EMBL" id="FOTR01000003">
    <property type="protein sequence ID" value="SFL72220.1"/>
    <property type="molecule type" value="Genomic_DNA"/>
</dbReference>
<feature type="transmembrane region" description="Helical" evidence="7">
    <location>
        <begin position="108"/>
        <end position="129"/>
    </location>
</feature>
<feature type="transmembrane region" description="Helical" evidence="7">
    <location>
        <begin position="304"/>
        <end position="330"/>
    </location>
</feature>
<dbReference type="STRING" id="334253.SAMN04487943_103283"/>
<feature type="transmembrane region" description="Helical" evidence="7">
    <location>
        <begin position="369"/>
        <end position="390"/>
    </location>
</feature>
<dbReference type="AlphaFoldDB" id="A0A1I4K097"/>
<evidence type="ECO:0000256" key="6">
    <source>
        <dbReference type="ARBA" id="ARBA00023136"/>
    </source>
</evidence>
<feature type="transmembrane region" description="Helical" evidence="7">
    <location>
        <begin position="342"/>
        <end position="363"/>
    </location>
</feature>
<evidence type="ECO:0000256" key="5">
    <source>
        <dbReference type="ARBA" id="ARBA00022989"/>
    </source>
</evidence>
<gene>
    <name evidence="9" type="ORF">SAMN04487943_103283</name>
</gene>
<evidence type="ECO:0000259" key="8">
    <source>
        <dbReference type="PROSITE" id="PS50850"/>
    </source>
</evidence>
<feature type="transmembrane region" description="Helical" evidence="7">
    <location>
        <begin position="136"/>
        <end position="160"/>
    </location>
</feature>
<accession>A0A1I4K097</accession>
<name>A0A1I4K097_9BACI</name>
<evidence type="ECO:0000256" key="1">
    <source>
        <dbReference type="ARBA" id="ARBA00004651"/>
    </source>
</evidence>
<keyword evidence="4 7" id="KW-0812">Transmembrane</keyword>
<evidence type="ECO:0000256" key="2">
    <source>
        <dbReference type="ARBA" id="ARBA00022448"/>
    </source>
</evidence>
<dbReference type="InterPro" id="IPR011701">
    <property type="entry name" value="MFS"/>
</dbReference>
<dbReference type="InterPro" id="IPR020846">
    <property type="entry name" value="MFS_dom"/>
</dbReference>
<feature type="transmembrane region" description="Helical" evidence="7">
    <location>
        <begin position="249"/>
        <end position="271"/>
    </location>
</feature>
<dbReference type="SUPFAM" id="SSF103473">
    <property type="entry name" value="MFS general substrate transporter"/>
    <property type="match status" value="1"/>
</dbReference>
<dbReference type="RefSeq" id="WP_091482913.1">
    <property type="nucleotide sequence ID" value="NZ_FOTR01000003.1"/>
</dbReference>
<proteinExistence type="predicted"/>
<protein>
    <submittedName>
        <fullName evidence="9">Predicted arabinose efflux permease, MFS family</fullName>
    </submittedName>
</protein>
<dbReference type="PANTHER" id="PTHR23517:SF13">
    <property type="entry name" value="MAJOR FACILITATOR SUPERFAMILY MFS_1"/>
    <property type="match status" value="1"/>
</dbReference>
<dbReference type="InterPro" id="IPR036259">
    <property type="entry name" value="MFS_trans_sf"/>
</dbReference>
<dbReference type="PANTHER" id="PTHR23517">
    <property type="entry name" value="RESISTANCE PROTEIN MDTM, PUTATIVE-RELATED-RELATED"/>
    <property type="match status" value="1"/>
</dbReference>
<dbReference type="PROSITE" id="PS50850">
    <property type="entry name" value="MFS"/>
    <property type="match status" value="1"/>
</dbReference>
<keyword evidence="5 7" id="KW-1133">Transmembrane helix</keyword>
<dbReference type="Pfam" id="PF07690">
    <property type="entry name" value="MFS_1"/>
    <property type="match status" value="1"/>
</dbReference>
<dbReference type="Gene3D" id="1.20.1250.20">
    <property type="entry name" value="MFS general substrate transporter like domains"/>
    <property type="match status" value="1"/>
</dbReference>
<feature type="domain" description="Major facilitator superfamily (MFS) profile" evidence="8">
    <location>
        <begin position="1"/>
        <end position="395"/>
    </location>
</feature>
<feature type="transmembrane region" description="Helical" evidence="7">
    <location>
        <begin position="14"/>
        <end position="38"/>
    </location>
</feature>
<dbReference type="GO" id="GO:0022857">
    <property type="term" value="F:transmembrane transporter activity"/>
    <property type="evidence" value="ECO:0007669"/>
    <property type="project" value="InterPro"/>
</dbReference>
<evidence type="ECO:0000256" key="3">
    <source>
        <dbReference type="ARBA" id="ARBA00022475"/>
    </source>
</evidence>
<dbReference type="PROSITE" id="PS00216">
    <property type="entry name" value="SUGAR_TRANSPORT_1"/>
    <property type="match status" value="1"/>
</dbReference>
<reference evidence="10" key="1">
    <citation type="submission" date="2016-10" db="EMBL/GenBank/DDBJ databases">
        <authorList>
            <person name="Varghese N."/>
            <person name="Submissions S."/>
        </authorList>
    </citation>
    <scope>NUCLEOTIDE SEQUENCE [LARGE SCALE GENOMIC DNA]</scope>
    <source>
        <strain evidence="10">CGMCC 1.4250</strain>
    </source>
</reference>
<evidence type="ECO:0000313" key="10">
    <source>
        <dbReference type="Proteomes" id="UP000198565"/>
    </source>
</evidence>
<sequence>MYQTKYEKTQIRRIWVSAWMVTAVFILSNLPTPLYVYWQQEMGFSNGTLTLVFAVYIAGLLVTLLVAGQLSDRFGRKSVLYPGLTAALLACILFATASSVVALVVARFLSGVAVGVIVSAGMASVMDVGGSERKPLASLAASVTMVLGAGLGPLLAGILAEVMTRPVFPIFMVELVVLASAYLVVGKLPKRRIDSLQQDRWRLRMPNVPSANRLHLALGIAVFAPGITATSFVLSLGPSLLSKLLNVTSPLVAGGTACVMFLAATGVQFMLKKLPVRTIFLISATSTILSMLSMAGAVNTSVVLLLVIAAVLAGVGQGLGQLGGLTLIGLHVPEHRRAESNAVLNIGGYIPAALLPVCAGYVIDYTGLAFGVTTFTAILSLIAGAAVIFVRTQLQMDNFKSIPTK</sequence>
<dbReference type="OrthoDB" id="9793283at2"/>
<keyword evidence="10" id="KW-1185">Reference proteome</keyword>
<evidence type="ECO:0000313" key="9">
    <source>
        <dbReference type="EMBL" id="SFL72220.1"/>
    </source>
</evidence>